<organism evidence="5 6">
    <name type="scientific">Trichomalopsis sarcophagae</name>
    <dbReference type="NCBI Taxonomy" id="543379"/>
    <lineage>
        <taxon>Eukaryota</taxon>
        <taxon>Metazoa</taxon>
        <taxon>Ecdysozoa</taxon>
        <taxon>Arthropoda</taxon>
        <taxon>Hexapoda</taxon>
        <taxon>Insecta</taxon>
        <taxon>Pterygota</taxon>
        <taxon>Neoptera</taxon>
        <taxon>Endopterygota</taxon>
        <taxon>Hymenoptera</taxon>
        <taxon>Apocrita</taxon>
        <taxon>Proctotrupomorpha</taxon>
        <taxon>Chalcidoidea</taxon>
        <taxon>Pteromalidae</taxon>
        <taxon>Pteromalinae</taxon>
        <taxon>Trichomalopsis</taxon>
    </lineage>
</organism>
<dbReference type="Proteomes" id="UP000215335">
    <property type="component" value="Unassembled WGS sequence"/>
</dbReference>
<dbReference type="GO" id="GO:0003743">
    <property type="term" value="F:translation initiation factor activity"/>
    <property type="evidence" value="ECO:0007669"/>
    <property type="project" value="UniProtKB-KW"/>
</dbReference>
<comment type="similarity">
    <text evidence="1">Belongs to the IF-3 family.</text>
</comment>
<dbReference type="GO" id="GO:0005739">
    <property type="term" value="C:mitochondrion"/>
    <property type="evidence" value="ECO:0007669"/>
    <property type="project" value="TreeGrafter"/>
</dbReference>
<proteinExistence type="inferred from homology"/>
<dbReference type="OrthoDB" id="21573at2759"/>
<dbReference type="GO" id="GO:0043022">
    <property type="term" value="F:ribosome binding"/>
    <property type="evidence" value="ECO:0007669"/>
    <property type="project" value="TreeGrafter"/>
</dbReference>
<keyword evidence="3" id="KW-0648">Protein biosynthesis</keyword>
<protein>
    <recommendedName>
        <fullName evidence="7">Translation initiation factor 3 N-terminal domain-containing protein</fullName>
    </recommendedName>
</protein>
<dbReference type="GO" id="GO:0070124">
    <property type="term" value="P:mitochondrial translational initiation"/>
    <property type="evidence" value="ECO:0007669"/>
    <property type="project" value="TreeGrafter"/>
</dbReference>
<dbReference type="InterPro" id="IPR001288">
    <property type="entry name" value="Translation_initiation_fac_3"/>
</dbReference>
<dbReference type="AlphaFoldDB" id="A0A232ERW9"/>
<feature type="region of interest" description="Disordered" evidence="4">
    <location>
        <begin position="234"/>
        <end position="263"/>
    </location>
</feature>
<keyword evidence="6" id="KW-1185">Reference proteome</keyword>
<dbReference type="EMBL" id="NNAY01002541">
    <property type="protein sequence ID" value="OXU21103.1"/>
    <property type="molecule type" value="Genomic_DNA"/>
</dbReference>
<name>A0A232ERW9_9HYME</name>
<evidence type="ECO:0000256" key="3">
    <source>
        <dbReference type="ARBA" id="ARBA00022917"/>
    </source>
</evidence>
<evidence type="ECO:0000313" key="6">
    <source>
        <dbReference type="Proteomes" id="UP000215335"/>
    </source>
</evidence>
<accession>A0A232ERW9</accession>
<keyword evidence="2" id="KW-0396">Initiation factor</keyword>
<evidence type="ECO:0000256" key="1">
    <source>
        <dbReference type="ARBA" id="ARBA00005439"/>
    </source>
</evidence>
<dbReference type="Gene3D" id="3.30.110.10">
    <property type="entry name" value="Translation initiation factor 3 (IF-3), C-terminal domain"/>
    <property type="match status" value="1"/>
</dbReference>
<feature type="compositionally biased region" description="Basic and acidic residues" evidence="4">
    <location>
        <begin position="246"/>
        <end position="263"/>
    </location>
</feature>
<dbReference type="PANTHER" id="PTHR10938:SF0">
    <property type="entry name" value="TRANSLATION INITIATION FACTOR IF-3, MITOCHONDRIAL"/>
    <property type="match status" value="1"/>
</dbReference>
<feature type="region of interest" description="Disordered" evidence="4">
    <location>
        <begin position="58"/>
        <end position="77"/>
    </location>
</feature>
<dbReference type="InterPro" id="IPR036788">
    <property type="entry name" value="T_IF-3_C_sf"/>
</dbReference>
<dbReference type="GO" id="GO:0032790">
    <property type="term" value="P:ribosome disassembly"/>
    <property type="evidence" value="ECO:0007669"/>
    <property type="project" value="TreeGrafter"/>
</dbReference>
<reference evidence="5 6" key="1">
    <citation type="journal article" date="2017" name="Curr. Biol.">
        <title>The Evolution of Venom by Co-option of Single-Copy Genes.</title>
        <authorList>
            <person name="Martinson E.O."/>
            <person name="Mrinalini"/>
            <person name="Kelkar Y.D."/>
            <person name="Chang C.H."/>
            <person name="Werren J.H."/>
        </authorList>
    </citation>
    <scope>NUCLEOTIDE SEQUENCE [LARGE SCALE GENOMIC DNA]</scope>
    <source>
        <strain evidence="5 6">Alberta</strain>
        <tissue evidence="5">Whole body</tissue>
    </source>
</reference>
<evidence type="ECO:0008006" key="7">
    <source>
        <dbReference type="Google" id="ProtNLM"/>
    </source>
</evidence>
<comment type="caution">
    <text evidence="5">The sequence shown here is derived from an EMBL/GenBank/DDBJ whole genome shotgun (WGS) entry which is preliminary data.</text>
</comment>
<evidence type="ECO:0000313" key="5">
    <source>
        <dbReference type="EMBL" id="OXU21103.1"/>
    </source>
</evidence>
<dbReference type="SUPFAM" id="SSF55200">
    <property type="entry name" value="Translation initiation factor IF3, C-terminal domain"/>
    <property type="match status" value="1"/>
</dbReference>
<evidence type="ECO:0000256" key="2">
    <source>
        <dbReference type="ARBA" id="ARBA00022540"/>
    </source>
</evidence>
<gene>
    <name evidence="5" type="ORF">TSAR_012224</name>
</gene>
<sequence>MAFAGVCRTSQVFQTFRFFKSRINYLTEIDNKNVNLTLSCNIVCNKFLCTEERFKPVNKSNNPNAPEKPKKRKPLTSPQITLISSEDDISMVTLEQAEKLANRRKLKLVKILDFDTKSKKPLFKLMTSQEFFEEGVKFKERKKKEKDAAVKENKLFTISTKTTEHDLYIKINQIMKLLKKKHEIRIFISKDGDHSKAQELAELIEKEIKELISTKTCVSKATAFKLSFMPKLETDDKNNNVNNENQQKDTLEEEKTKASRENKMPYLVNLTLHDM</sequence>
<evidence type="ECO:0000256" key="4">
    <source>
        <dbReference type="SAM" id="MobiDB-lite"/>
    </source>
</evidence>
<dbReference type="PANTHER" id="PTHR10938">
    <property type="entry name" value="TRANSLATION INITIATION FACTOR IF-3"/>
    <property type="match status" value="1"/>
</dbReference>